<accession>A0A8B6XAG3</accession>
<keyword evidence="1" id="KW-1185">Reference proteome</keyword>
<sequence length="102" mass="10779">MTEQAQEQPAGKIRVVVPDGMTFTDLKLARDAETGAISFDLEAVRAVCVATGVDADAVLAHEGNVNSLIVAWYGVHRLDGGEPDLVFEGLIADAKRASGELQ</sequence>
<proteinExistence type="predicted"/>
<dbReference type="OrthoDB" id="6367905at2"/>
<evidence type="ECO:0000313" key="2">
    <source>
        <dbReference type="RefSeq" id="WP_051379092.1"/>
    </source>
</evidence>
<name>A0A8B6XAG3_9BURK</name>
<organism evidence="1 2">
    <name type="scientific">Derxia gummosa DSM 723</name>
    <dbReference type="NCBI Taxonomy" id="1121388"/>
    <lineage>
        <taxon>Bacteria</taxon>
        <taxon>Pseudomonadati</taxon>
        <taxon>Pseudomonadota</taxon>
        <taxon>Betaproteobacteria</taxon>
        <taxon>Burkholderiales</taxon>
        <taxon>Alcaligenaceae</taxon>
        <taxon>Derxia</taxon>
    </lineage>
</organism>
<evidence type="ECO:0000313" key="1">
    <source>
        <dbReference type="Proteomes" id="UP000675920"/>
    </source>
</evidence>
<protein>
    <submittedName>
        <fullName evidence="2">Uncharacterized protein</fullName>
    </submittedName>
</protein>
<dbReference type="AlphaFoldDB" id="A0A8B6XAG3"/>
<reference evidence="2" key="1">
    <citation type="submission" date="2025-08" db="UniProtKB">
        <authorList>
            <consortium name="RefSeq"/>
        </authorList>
    </citation>
    <scope>IDENTIFICATION</scope>
</reference>
<dbReference type="RefSeq" id="WP_051379092.1">
    <property type="nucleotide sequence ID" value="NZ_KI519499.1"/>
</dbReference>
<dbReference type="Proteomes" id="UP000675920">
    <property type="component" value="Unplaced"/>
</dbReference>